<dbReference type="InterPro" id="IPR050973">
    <property type="entry name" value="H3K9_Histone-Lys_N-MTase"/>
</dbReference>
<proteinExistence type="predicted"/>
<gene>
    <name evidence="10" type="ORF">PAXRUDRAFT_134014</name>
</gene>
<feature type="non-terminal residue" evidence="10">
    <location>
        <position position="1"/>
    </location>
</feature>
<reference evidence="11" key="2">
    <citation type="submission" date="2015-01" db="EMBL/GenBank/DDBJ databases">
        <title>Evolutionary Origins and Diversification of the Mycorrhizal Mutualists.</title>
        <authorList>
            <consortium name="DOE Joint Genome Institute"/>
            <consortium name="Mycorrhizal Genomics Consortium"/>
            <person name="Kohler A."/>
            <person name="Kuo A."/>
            <person name="Nagy L.G."/>
            <person name="Floudas D."/>
            <person name="Copeland A."/>
            <person name="Barry K.W."/>
            <person name="Cichocki N."/>
            <person name="Veneault-Fourrey C."/>
            <person name="LaButti K."/>
            <person name="Lindquist E.A."/>
            <person name="Lipzen A."/>
            <person name="Lundell T."/>
            <person name="Morin E."/>
            <person name="Murat C."/>
            <person name="Riley R."/>
            <person name="Ohm R."/>
            <person name="Sun H."/>
            <person name="Tunlid A."/>
            <person name="Henrissat B."/>
            <person name="Grigoriev I.V."/>
            <person name="Hibbett D.S."/>
            <person name="Martin F."/>
        </authorList>
    </citation>
    <scope>NUCLEOTIDE SEQUENCE [LARGE SCALE GENOMIC DNA]</scope>
    <source>
        <strain evidence="11">Ve08.2h10</strain>
    </source>
</reference>
<dbReference type="GO" id="GO:0005694">
    <property type="term" value="C:chromosome"/>
    <property type="evidence" value="ECO:0007669"/>
    <property type="project" value="UniProtKB-SubCell"/>
</dbReference>
<dbReference type="GO" id="GO:0005634">
    <property type="term" value="C:nucleus"/>
    <property type="evidence" value="ECO:0007669"/>
    <property type="project" value="InterPro"/>
</dbReference>
<dbReference type="PANTHER" id="PTHR46223:SF3">
    <property type="entry name" value="HISTONE-LYSINE N-METHYLTRANSFERASE SET-23"/>
    <property type="match status" value="1"/>
</dbReference>
<evidence type="ECO:0008006" key="12">
    <source>
        <dbReference type="Google" id="ProtNLM"/>
    </source>
</evidence>
<dbReference type="InterPro" id="IPR007728">
    <property type="entry name" value="Pre-SET_dom"/>
</dbReference>
<dbReference type="OrthoDB" id="308383at2759"/>
<evidence type="ECO:0000313" key="11">
    <source>
        <dbReference type="Proteomes" id="UP000054538"/>
    </source>
</evidence>
<dbReference type="Gene3D" id="2.170.270.10">
    <property type="entry name" value="SET domain"/>
    <property type="match status" value="1"/>
</dbReference>
<evidence type="ECO:0000256" key="3">
    <source>
        <dbReference type="ARBA" id="ARBA00022603"/>
    </source>
</evidence>
<dbReference type="SMART" id="SM00468">
    <property type="entry name" value="PreSET"/>
    <property type="match status" value="1"/>
</dbReference>
<dbReference type="SUPFAM" id="SSF82199">
    <property type="entry name" value="SET domain"/>
    <property type="match status" value="1"/>
</dbReference>
<evidence type="ECO:0000256" key="7">
    <source>
        <dbReference type="ARBA" id="ARBA00022833"/>
    </source>
</evidence>
<keyword evidence="6" id="KW-0479">Metal-binding</keyword>
<dbReference type="GO" id="GO:0032259">
    <property type="term" value="P:methylation"/>
    <property type="evidence" value="ECO:0007669"/>
    <property type="project" value="UniProtKB-KW"/>
</dbReference>
<dbReference type="InParanoid" id="A0A0D0DJF6"/>
<dbReference type="InterPro" id="IPR046341">
    <property type="entry name" value="SET_dom_sf"/>
</dbReference>
<dbReference type="HOGENOM" id="CLU_020840_3_2_1"/>
<evidence type="ECO:0000313" key="10">
    <source>
        <dbReference type="EMBL" id="KIK98527.1"/>
    </source>
</evidence>
<feature type="domain" description="Pre-SET" evidence="9">
    <location>
        <begin position="166"/>
        <end position="245"/>
    </location>
</feature>
<accession>A0A0D0DJF6</accession>
<evidence type="ECO:0000256" key="4">
    <source>
        <dbReference type="ARBA" id="ARBA00022679"/>
    </source>
</evidence>
<keyword evidence="11" id="KW-1185">Reference proteome</keyword>
<dbReference type="FunCoup" id="A0A0D0DJF6">
    <property type="interactions" value="241"/>
</dbReference>
<name>A0A0D0DJF6_9AGAM</name>
<dbReference type="Pfam" id="PF00856">
    <property type="entry name" value="SET"/>
    <property type="match status" value="1"/>
</dbReference>
<dbReference type="Pfam" id="PF05033">
    <property type="entry name" value="Pre-SET"/>
    <property type="match status" value="1"/>
</dbReference>
<keyword evidence="4" id="KW-0808">Transferase</keyword>
<dbReference type="PROSITE" id="PS50867">
    <property type="entry name" value="PRE_SET"/>
    <property type="match status" value="1"/>
</dbReference>
<dbReference type="STRING" id="930991.A0A0D0DJF6"/>
<evidence type="ECO:0000256" key="1">
    <source>
        <dbReference type="ARBA" id="ARBA00004286"/>
    </source>
</evidence>
<dbReference type="AlphaFoldDB" id="A0A0D0DJF6"/>
<keyword evidence="3" id="KW-0489">Methyltransferase</keyword>
<dbReference type="PANTHER" id="PTHR46223">
    <property type="entry name" value="HISTONE-LYSINE N-METHYLTRANSFERASE SUV39H"/>
    <property type="match status" value="1"/>
</dbReference>
<keyword evidence="7" id="KW-0862">Zinc</keyword>
<evidence type="ECO:0000259" key="9">
    <source>
        <dbReference type="PROSITE" id="PS50867"/>
    </source>
</evidence>
<feature type="domain" description="SET" evidence="8">
    <location>
        <begin position="248"/>
        <end position="383"/>
    </location>
</feature>
<organism evidence="10 11">
    <name type="scientific">Paxillus rubicundulus Ve08.2h10</name>
    <dbReference type="NCBI Taxonomy" id="930991"/>
    <lineage>
        <taxon>Eukaryota</taxon>
        <taxon>Fungi</taxon>
        <taxon>Dikarya</taxon>
        <taxon>Basidiomycota</taxon>
        <taxon>Agaricomycotina</taxon>
        <taxon>Agaricomycetes</taxon>
        <taxon>Agaricomycetidae</taxon>
        <taxon>Boletales</taxon>
        <taxon>Paxilineae</taxon>
        <taxon>Paxillaceae</taxon>
        <taxon>Paxillus</taxon>
    </lineage>
</organism>
<evidence type="ECO:0000256" key="6">
    <source>
        <dbReference type="ARBA" id="ARBA00022723"/>
    </source>
</evidence>
<comment type="subcellular location">
    <subcellularLocation>
        <location evidence="1">Chromosome</location>
    </subcellularLocation>
</comment>
<evidence type="ECO:0000256" key="5">
    <source>
        <dbReference type="ARBA" id="ARBA00022691"/>
    </source>
</evidence>
<evidence type="ECO:0000256" key="2">
    <source>
        <dbReference type="ARBA" id="ARBA00022454"/>
    </source>
</evidence>
<reference evidence="10 11" key="1">
    <citation type="submission" date="2014-04" db="EMBL/GenBank/DDBJ databases">
        <authorList>
            <consortium name="DOE Joint Genome Institute"/>
            <person name="Kuo A."/>
            <person name="Kohler A."/>
            <person name="Jargeat P."/>
            <person name="Nagy L.G."/>
            <person name="Floudas D."/>
            <person name="Copeland A."/>
            <person name="Barry K.W."/>
            <person name="Cichocki N."/>
            <person name="Veneault-Fourrey C."/>
            <person name="LaButti K."/>
            <person name="Lindquist E.A."/>
            <person name="Lipzen A."/>
            <person name="Lundell T."/>
            <person name="Morin E."/>
            <person name="Murat C."/>
            <person name="Sun H."/>
            <person name="Tunlid A."/>
            <person name="Henrissat B."/>
            <person name="Grigoriev I.V."/>
            <person name="Hibbett D.S."/>
            <person name="Martin F."/>
            <person name="Nordberg H.P."/>
            <person name="Cantor M.N."/>
            <person name="Hua S.X."/>
        </authorList>
    </citation>
    <scope>NUCLEOTIDE SEQUENCE [LARGE SCALE GENOMIC DNA]</scope>
    <source>
        <strain evidence="10 11">Ve08.2h10</strain>
    </source>
</reference>
<dbReference type="PROSITE" id="PS50280">
    <property type="entry name" value="SET"/>
    <property type="match status" value="1"/>
</dbReference>
<dbReference type="InterPro" id="IPR001214">
    <property type="entry name" value="SET_dom"/>
</dbReference>
<evidence type="ECO:0000259" key="8">
    <source>
        <dbReference type="PROSITE" id="PS50280"/>
    </source>
</evidence>
<protein>
    <recommendedName>
        <fullName evidence="12">SET domain-containing protein</fullName>
    </recommendedName>
</protein>
<dbReference type="SMART" id="SM00317">
    <property type="entry name" value="SET"/>
    <property type="match status" value="1"/>
</dbReference>
<keyword evidence="2" id="KW-0158">Chromosome</keyword>
<dbReference type="GO" id="GO:0042054">
    <property type="term" value="F:histone methyltransferase activity"/>
    <property type="evidence" value="ECO:0007669"/>
    <property type="project" value="InterPro"/>
</dbReference>
<dbReference type="Proteomes" id="UP000054538">
    <property type="component" value="Unassembled WGS sequence"/>
</dbReference>
<sequence>TVSSTSLSRRSSRGGSLNWLRSGLGPISRDAPPAVHSDIINATSILGQPQGEPVQESVGGYRVVTWQSYVAEQRGRLPEFKLAKELPHSLQDNMNALPAEYRNSETGRKVFEAVIREATFGEPDAPPIEIFDNGIGDEITPQWEFVYTNEMWFGEGVPPPDVKNLKSCGCVGKCDPKSKTCACAKRQLEWLKEYIGEGIFPATWPGSPFVYDPRGTLQRPDCPIFECNQFCSCDDDCPNRVVQNGRKWPVHIVKTMHKGWGVFAGTKKIPRGSYVGIYAGELLTEQEGEERGRYYDISGRTYLFSIDFHHLKMGMQDPDDWENLYVVDAYHAGNFTRFLNHSCDPNCRIYACYTNDADVDKPLLAVFTTRDVEPWEELCFSYYGDIDEARKAGKEELAKDHAVYARCHCEAGNCIGRLFS</sequence>
<dbReference type="EMBL" id="KN824889">
    <property type="protein sequence ID" value="KIK98527.1"/>
    <property type="molecule type" value="Genomic_DNA"/>
</dbReference>
<keyword evidence="5" id="KW-0949">S-adenosyl-L-methionine</keyword>
<dbReference type="GO" id="GO:0008270">
    <property type="term" value="F:zinc ion binding"/>
    <property type="evidence" value="ECO:0007669"/>
    <property type="project" value="InterPro"/>
</dbReference>